<dbReference type="PANTHER" id="PTHR23028">
    <property type="entry name" value="ACETYLTRANSFERASE"/>
    <property type="match status" value="1"/>
</dbReference>
<dbReference type="PANTHER" id="PTHR23028:SF53">
    <property type="entry name" value="ACYL_TRANSF_3 DOMAIN-CONTAINING PROTEIN"/>
    <property type="match status" value="1"/>
</dbReference>
<feature type="transmembrane region" description="Helical" evidence="1">
    <location>
        <begin position="12"/>
        <end position="29"/>
    </location>
</feature>
<name>A0A963Z4D8_9PROT</name>
<feature type="transmembrane region" description="Helical" evidence="1">
    <location>
        <begin position="72"/>
        <end position="92"/>
    </location>
</feature>
<comment type="caution">
    <text evidence="3">The sequence shown here is derived from an EMBL/GenBank/DDBJ whole genome shotgun (WGS) entry which is preliminary data.</text>
</comment>
<feature type="domain" description="Acyltransferase 3" evidence="2">
    <location>
        <begin position="7"/>
        <end position="339"/>
    </location>
</feature>
<gene>
    <name evidence="3" type="ORF">ACELLULO517_19355</name>
</gene>
<feature type="transmembrane region" description="Helical" evidence="1">
    <location>
        <begin position="112"/>
        <end position="141"/>
    </location>
</feature>
<reference evidence="3 4" key="1">
    <citation type="journal article" date="2021" name="Microorganisms">
        <title>Acidisoma silvae sp. nov. and Acidisomacellulosilytica sp. nov., Two Acidophilic Bacteria Isolated from Decaying Wood, Hydrolyzing Cellulose and Producing Poly-3-hydroxybutyrate.</title>
        <authorList>
            <person name="Mieszkin S."/>
            <person name="Pouder E."/>
            <person name="Uroz S."/>
            <person name="Simon-Colin C."/>
            <person name="Alain K."/>
        </authorList>
    </citation>
    <scope>NUCLEOTIDE SEQUENCE [LARGE SCALE GENOMIC DNA]</scope>
    <source>
        <strain evidence="3 4">HW T5.17</strain>
    </source>
</reference>
<proteinExistence type="predicted"/>
<feature type="transmembrane region" description="Helical" evidence="1">
    <location>
        <begin position="186"/>
        <end position="207"/>
    </location>
</feature>
<dbReference type="InterPro" id="IPR002656">
    <property type="entry name" value="Acyl_transf_3_dom"/>
</dbReference>
<dbReference type="GO" id="GO:0009103">
    <property type="term" value="P:lipopolysaccharide biosynthetic process"/>
    <property type="evidence" value="ECO:0007669"/>
    <property type="project" value="TreeGrafter"/>
</dbReference>
<keyword evidence="3" id="KW-0808">Transferase</keyword>
<dbReference type="Pfam" id="PF01757">
    <property type="entry name" value="Acyl_transf_3"/>
    <property type="match status" value="1"/>
</dbReference>
<feature type="transmembrane region" description="Helical" evidence="1">
    <location>
        <begin position="251"/>
        <end position="270"/>
    </location>
</feature>
<dbReference type="InterPro" id="IPR050879">
    <property type="entry name" value="Acyltransferase_3"/>
</dbReference>
<keyword evidence="1" id="KW-0812">Transmembrane</keyword>
<evidence type="ECO:0000259" key="2">
    <source>
        <dbReference type="Pfam" id="PF01757"/>
    </source>
</evidence>
<keyword evidence="1" id="KW-0472">Membrane</keyword>
<keyword evidence="4" id="KW-1185">Reference proteome</keyword>
<accession>A0A963Z4D8</accession>
<keyword evidence="3" id="KW-0012">Acyltransferase</keyword>
<evidence type="ECO:0000256" key="1">
    <source>
        <dbReference type="SAM" id="Phobius"/>
    </source>
</evidence>
<protein>
    <submittedName>
        <fullName evidence="3">Acyltransferase</fullName>
    </submittedName>
</protein>
<evidence type="ECO:0000313" key="4">
    <source>
        <dbReference type="Proteomes" id="UP000721844"/>
    </source>
</evidence>
<dbReference type="EMBL" id="JAESVA010000007">
    <property type="protein sequence ID" value="MCB8882414.1"/>
    <property type="molecule type" value="Genomic_DNA"/>
</dbReference>
<feature type="transmembrane region" description="Helical" evidence="1">
    <location>
        <begin position="320"/>
        <end position="339"/>
    </location>
</feature>
<feature type="transmembrane region" description="Helical" evidence="1">
    <location>
        <begin position="153"/>
        <end position="174"/>
    </location>
</feature>
<feature type="transmembrane region" description="Helical" evidence="1">
    <location>
        <begin position="41"/>
        <end position="60"/>
    </location>
</feature>
<keyword evidence="1" id="KW-1133">Transmembrane helix</keyword>
<dbReference type="Proteomes" id="UP000721844">
    <property type="component" value="Unassembled WGS sequence"/>
</dbReference>
<evidence type="ECO:0000313" key="3">
    <source>
        <dbReference type="EMBL" id="MCB8882414.1"/>
    </source>
</evidence>
<sequence>MHRRSYIYGIDLLRFTAAVMVALFHLTWFEASTAQIDWFGWIGVQIFFVISGFVIAQSAQDAGPVSFAISRFLRLYPAAWICGAISLAILLYNGSTAPTLLPLLSEFFRSVVLYPMGPFIATAYWTLPIEITFYALIGFVLYLRAFDDIETIALGLCLCSGAYLCALALLYLGIIHTPWLDFGYGWKNITLLRHGIYFSAGIFCWLISEKRLGWRGAIGLLVVCLCAPMEITCRTDELTKLMPRVMDVRSIGWVPVLIWFLALAFILASAHWREQCQHLPRPVLRTVRLLGLTTYPFYLMHERIGRAVRHIFLSKGYSSALAIAIGGLIVTAVVAILVARYGEPLLRKVMAAWISRLRRRQKRLA</sequence>
<dbReference type="RefSeq" id="WP_227309070.1">
    <property type="nucleotide sequence ID" value="NZ_JAESVA010000007.1"/>
</dbReference>
<dbReference type="GO" id="GO:0016020">
    <property type="term" value="C:membrane"/>
    <property type="evidence" value="ECO:0007669"/>
    <property type="project" value="TreeGrafter"/>
</dbReference>
<organism evidence="3 4">
    <name type="scientific">Acidisoma cellulosilyticum</name>
    <dbReference type="NCBI Taxonomy" id="2802395"/>
    <lineage>
        <taxon>Bacteria</taxon>
        <taxon>Pseudomonadati</taxon>
        <taxon>Pseudomonadota</taxon>
        <taxon>Alphaproteobacteria</taxon>
        <taxon>Acetobacterales</taxon>
        <taxon>Acidocellaceae</taxon>
        <taxon>Acidisoma</taxon>
    </lineage>
</organism>
<dbReference type="GO" id="GO:0016747">
    <property type="term" value="F:acyltransferase activity, transferring groups other than amino-acyl groups"/>
    <property type="evidence" value="ECO:0007669"/>
    <property type="project" value="InterPro"/>
</dbReference>
<dbReference type="AlphaFoldDB" id="A0A963Z4D8"/>